<dbReference type="InterPro" id="IPR023838">
    <property type="entry name" value="T7SS_EsaA"/>
</dbReference>
<evidence type="ECO:0000313" key="9">
    <source>
        <dbReference type="EMBL" id="MCM3715933.1"/>
    </source>
</evidence>
<dbReference type="Proteomes" id="UP001139179">
    <property type="component" value="Unassembled WGS sequence"/>
</dbReference>
<dbReference type="NCBIfam" id="TIGR03929">
    <property type="entry name" value="T7_esaA_Nterm"/>
    <property type="match status" value="1"/>
</dbReference>
<keyword evidence="4 8" id="KW-0812">Transmembrane</keyword>
<evidence type="ECO:0000256" key="7">
    <source>
        <dbReference type="SAM" id="Coils"/>
    </source>
</evidence>
<evidence type="ECO:0000256" key="3">
    <source>
        <dbReference type="ARBA" id="ARBA00022475"/>
    </source>
</evidence>
<dbReference type="InterPro" id="IPR051449">
    <property type="entry name" value="ABC-2_transporter_component"/>
</dbReference>
<evidence type="ECO:0000256" key="5">
    <source>
        <dbReference type="ARBA" id="ARBA00022989"/>
    </source>
</evidence>
<gene>
    <name evidence="9" type="primary">esaA</name>
    <name evidence="9" type="ORF">M3202_17905</name>
</gene>
<keyword evidence="6 8" id="KW-0472">Membrane</keyword>
<feature type="transmembrane region" description="Helical" evidence="8">
    <location>
        <begin position="866"/>
        <end position="889"/>
    </location>
</feature>
<feature type="transmembrane region" description="Helical" evidence="8">
    <location>
        <begin position="7"/>
        <end position="28"/>
    </location>
</feature>
<evidence type="ECO:0000256" key="4">
    <source>
        <dbReference type="ARBA" id="ARBA00022692"/>
    </source>
</evidence>
<organism evidence="9 10">
    <name type="scientific">Halalkalibacter oceani</name>
    <dbReference type="NCBI Taxonomy" id="1653776"/>
    <lineage>
        <taxon>Bacteria</taxon>
        <taxon>Bacillati</taxon>
        <taxon>Bacillota</taxon>
        <taxon>Bacilli</taxon>
        <taxon>Bacillales</taxon>
        <taxon>Bacillaceae</taxon>
        <taxon>Halalkalibacter</taxon>
    </lineage>
</organism>
<feature type="transmembrane region" description="Helical" evidence="8">
    <location>
        <begin position="779"/>
        <end position="799"/>
    </location>
</feature>
<evidence type="ECO:0000256" key="8">
    <source>
        <dbReference type="SAM" id="Phobius"/>
    </source>
</evidence>
<feature type="transmembrane region" description="Helical" evidence="8">
    <location>
        <begin position="838"/>
        <end position="859"/>
    </location>
</feature>
<name>A0A9X2DUZ8_9BACI</name>
<dbReference type="PANTHER" id="PTHR30294">
    <property type="entry name" value="MEMBRANE COMPONENT OF ABC TRANSPORTER YHHJ-RELATED"/>
    <property type="match status" value="1"/>
</dbReference>
<proteinExistence type="inferred from homology"/>
<comment type="subcellular location">
    <subcellularLocation>
        <location evidence="1">Cell membrane</location>
        <topology evidence="1">Multi-pass membrane protein</topology>
    </subcellularLocation>
</comment>
<evidence type="ECO:0000313" key="10">
    <source>
        <dbReference type="Proteomes" id="UP001139179"/>
    </source>
</evidence>
<feature type="transmembrane region" description="Helical" evidence="8">
    <location>
        <begin position="811"/>
        <end position="832"/>
    </location>
</feature>
<keyword evidence="10" id="KW-1185">Reference proteome</keyword>
<evidence type="ECO:0000256" key="1">
    <source>
        <dbReference type="ARBA" id="ARBA00004651"/>
    </source>
</evidence>
<dbReference type="AlphaFoldDB" id="A0A9X2DUZ8"/>
<comment type="caution">
    <text evidence="9">The sequence shown here is derived from an EMBL/GenBank/DDBJ whole genome shotgun (WGS) entry which is preliminary data.</text>
</comment>
<feature type="transmembrane region" description="Helical" evidence="8">
    <location>
        <begin position="909"/>
        <end position="931"/>
    </location>
</feature>
<reference evidence="9" key="1">
    <citation type="submission" date="2022-05" db="EMBL/GenBank/DDBJ databases">
        <title>Comparative Genomics of Spacecraft Associated Microbes.</title>
        <authorList>
            <person name="Tran M.T."/>
            <person name="Wright A."/>
            <person name="Seuylemezian A."/>
            <person name="Eisen J."/>
            <person name="Coil D."/>
        </authorList>
    </citation>
    <scope>NUCLEOTIDE SEQUENCE</scope>
    <source>
        <strain evidence="9">214.1.1</strain>
    </source>
</reference>
<evidence type="ECO:0000256" key="2">
    <source>
        <dbReference type="ARBA" id="ARBA00008338"/>
    </source>
</evidence>
<evidence type="ECO:0000256" key="6">
    <source>
        <dbReference type="ARBA" id="ARBA00023136"/>
    </source>
</evidence>
<feature type="coiled-coil region" evidence="7">
    <location>
        <begin position="429"/>
        <end position="456"/>
    </location>
</feature>
<keyword evidence="5 8" id="KW-1133">Transmembrane helix</keyword>
<dbReference type="PANTHER" id="PTHR30294:SF29">
    <property type="entry name" value="MULTIDRUG ABC TRANSPORTER PERMEASE YBHS-RELATED"/>
    <property type="match status" value="1"/>
</dbReference>
<dbReference type="RefSeq" id="WP_251224623.1">
    <property type="nucleotide sequence ID" value="NZ_JAMBOL010000024.1"/>
</dbReference>
<accession>A0A9X2DUZ8</accession>
<comment type="similarity">
    <text evidence="2">Belongs to the EsaA family.</text>
</comment>
<protein>
    <submittedName>
        <fullName evidence="9">Type VII secretion protein EsaA</fullName>
    </submittedName>
</protein>
<dbReference type="GO" id="GO:0005886">
    <property type="term" value="C:plasma membrane"/>
    <property type="evidence" value="ECO:0007669"/>
    <property type="project" value="UniProtKB-SubCell"/>
</dbReference>
<keyword evidence="7" id="KW-0175">Coiled coil</keyword>
<sequence length="952" mass="107588">MFDKKSLIKLIVMIVVILFFPTMFFSYIEPEQDQANKATAREIAVVNEDLGTEFQGQQLLFGQEVIASLERDSDYQWVVVGRNAAEAGLERNQYDAVLYLPSNLSAQVMGFKEDEPEKAVLNYQIQGNLDAANMERVQRALTTARNRINSHISTMYWDHVSQEVDDIKQKFDQILEREIAFQESMYAFYSPGSATIAEEIRQQMEMLEQLQAAAAEAMDASSGTNAEMEASVLQMNEFLTKVQQYRDFQDRQNDLFLTTSLQNQQLLQQGLASYETNLTDGVQRILHNREITPVPTVDGDHLLDSVVQIQQSINHNHVIVEQIEESIEGSEVEEQFERIMEVQEAMMKQYREETEKQSLNRLEEKLLPARNDLVAATSSQATSKAKEISAAALPTAGQAEGVSLKTVKEQINGLYQALEAVVLEEEKPLDEIQKTISQLESNVELVENELMKQASEQAEWEQVVEQRLETIIQEQRESVPEGKSAEEQAVEQIKAKEAAILQLDYLDDARKQKLASHFEKPLQSRDMNQLLSYFAYLSIYEDILQKTDSTDQELIGEIIATHTEKSESEVKAAFETLKGETEHFDQLRKGLRESSSNLNLLEDEFIEFVEATIGFMEEYDEAVKQERELMMRELVEIEHGANDVTAFLREEITAPEVEEVPVDGLNGELVVTTQQNAMMDIQAISNLVHSLADRHSYVNDYTNELYQRVDTVQERADQLNESWAENVDSTKLVREDLYDVLRNAVVDGQANPYIYEYLTNPTMISGSTPEERTTQAPPVVMLIILLLCGLAIGFLVYHFSHVASMLNFSLFMLLTLAVGLMISIYGLTIYPLHDVQVVQWTVSTILFLIACAGIIRLGLEIGPVTGGLTVGAMLIFFIAPLLDLVIAGFSIQHPVAQVFMSIQYGDQSAFLPAVIITSLLSAIVVALPYVLKQLKERRNQSVESYEEYDEVS</sequence>
<keyword evidence="3" id="KW-1003">Cell membrane</keyword>
<dbReference type="EMBL" id="JAMBOL010000024">
    <property type="protein sequence ID" value="MCM3715933.1"/>
    <property type="molecule type" value="Genomic_DNA"/>
</dbReference>